<sequence>MLLSLFTSIAHQPASQSDTACTGIRDTLAIETGPWRVCTASTQGRRTERTSPSTWYAKIYPAMIARLRKSSHSSVPPYSRSRAGYIEWLCLPLVHRPLMGPVYPEDRSFLPSAKLSSAPFHTFD</sequence>
<evidence type="ECO:0000313" key="2">
    <source>
        <dbReference type="Proteomes" id="UP000703269"/>
    </source>
</evidence>
<evidence type="ECO:0000313" key="1">
    <source>
        <dbReference type="EMBL" id="GJE93848.1"/>
    </source>
</evidence>
<dbReference type="EMBL" id="BPQB01000035">
    <property type="protein sequence ID" value="GJE93848.1"/>
    <property type="molecule type" value="Genomic_DNA"/>
</dbReference>
<organism evidence="1 2">
    <name type="scientific">Phanerochaete sordida</name>
    <dbReference type="NCBI Taxonomy" id="48140"/>
    <lineage>
        <taxon>Eukaryota</taxon>
        <taxon>Fungi</taxon>
        <taxon>Dikarya</taxon>
        <taxon>Basidiomycota</taxon>
        <taxon>Agaricomycotina</taxon>
        <taxon>Agaricomycetes</taxon>
        <taxon>Polyporales</taxon>
        <taxon>Phanerochaetaceae</taxon>
        <taxon>Phanerochaete</taxon>
    </lineage>
</organism>
<accession>A0A9P3GFA7</accession>
<protein>
    <submittedName>
        <fullName evidence="1">Uncharacterized protein</fullName>
    </submittedName>
</protein>
<keyword evidence="2" id="KW-1185">Reference proteome</keyword>
<proteinExistence type="predicted"/>
<comment type="caution">
    <text evidence="1">The sequence shown here is derived from an EMBL/GenBank/DDBJ whole genome shotgun (WGS) entry which is preliminary data.</text>
</comment>
<dbReference type="Proteomes" id="UP000703269">
    <property type="component" value="Unassembled WGS sequence"/>
</dbReference>
<gene>
    <name evidence="1" type="ORF">PsYK624_100120</name>
</gene>
<reference evidence="1 2" key="1">
    <citation type="submission" date="2021-08" db="EMBL/GenBank/DDBJ databases">
        <title>Draft Genome Sequence of Phanerochaete sordida strain YK-624.</title>
        <authorList>
            <person name="Mori T."/>
            <person name="Dohra H."/>
            <person name="Suzuki T."/>
            <person name="Kawagishi H."/>
            <person name="Hirai H."/>
        </authorList>
    </citation>
    <scope>NUCLEOTIDE SEQUENCE [LARGE SCALE GENOMIC DNA]</scope>
    <source>
        <strain evidence="1 2">YK-624</strain>
    </source>
</reference>
<name>A0A9P3GFA7_9APHY</name>
<dbReference type="AlphaFoldDB" id="A0A9P3GFA7"/>